<feature type="domain" description="Fumarylacetoacetase-like C-terminal" evidence="3">
    <location>
        <begin position="88"/>
        <end position="274"/>
    </location>
</feature>
<dbReference type="Pfam" id="PF01557">
    <property type="entry name" value="FAA_hydrolase"/>
    <property type="match status" value="1"/>
</dbReference>
<dbReference type="AlphaFoldDB" id="A0A077PPX7"/>
<sequence length="276" mass="30805">MQQQLQQLQQLQQEVVSQVARRLHQAEKNREQIRQISLDYPEITIEDAYAIQREWVNLKIAEGRVLKGHKIGLTSRAMQVSSQIEEPDYGALLDDMFFQDGSDIPCERFIVPRIEVELAFVLAKPLRGPNCTLFDVYNATDYIIPALELIDARCHNIDPETQRPRKVFDTISDNAANAGVIMGGRPIRPNELDLRWVSALLYRNGVIEESGVAAAVLNHPANGVAWLANKLAPHGVQLEAGQIILGGSFTRPVPARKGDTFHVDYGAMGSISCHFV</sequence>
<dbReference type="Proteomes" id="UP000028493">
    <property type="component" value="Unassembled WGS sequence"/>
</dbReference>
<feature type="coiled-coil region" evidence="2">
    <location>
        <begin position="1"/>
        <end position="36"/>
    </location>
</feature>
<dbReference type="InterPro" id="IPR012690">
    <property type="entry name" value="HpcG"/>
</dbReference>
<dbReference type="PANTHER" id="PTHR30143:SF0">
    <property type="entry name" value="2-KETO-4-PENTENOATE HYDRATASE"/>
    <property type="match status" value="1"/>
</dbReference>
<accession>A0A077PPX7</accession>
<keyword evidence="1 4" id="KW-0456">Lyase</keyword>
<dbReference type="InterPro" id="IPR011234">
    <property type="entry name" value="Fumarylacetoacetase-like_C"/>
</dbReference>
<organism evidence="4 5">
    <name type="scientific">Xenorhabdus bovienii str. kraussei Becker Underwood</name>
    <dbReference type="NCBI Taxonomy" id="1398204"/>
    <lineage>
        <taxon>Bacteria</taxon>
        <taxon>Pseudomonadati</taxon>
        <taxon>Pseudomonadota</taxon>
        <taxon>Gammaproteobacteria</taxon>
        <taxon>Enterobacterales</taxon>
        <taxon>Morganellaceae</taxon>
        <taxon>Xenorhabdus</taxon>
    </lineage>
</organism>
<dbReference type="HOGENOM" id="CLU_060136_3_0_6"/>
<dbReference type="Gene3D" id="3.90.850.10">
    <property type="entry name" value="Fumarylacetoacetase-like, C-terminal domain"/>
    <property type="match status" value="1"/>
</dbReference>
<comment type="caution">
    <text evidence="4">The sequence shown here is derived from an EMBL/GenBank/DDBJ whole genome shotgun (WGS) entry which is preliminary data.</text>
</comment>
<reference evidence="4" key="1">
    <citation type="submission" date="2013-07" db="EMBL/GenBank/DDBJ databases">
        <title>Sub-species coevolution in mutualistic symbiosis.</title>
        <authorList>
            <person name="Murfin K."/>
            <person name="Klassen J."/>
            <person name="Lee M."/>
            <person name="Forst S."/>
            <person name="Stock P."/>
            <person name="Goodrich-Blair H."/>
        </authorList>
    </citation>
    <scope>NUCLEOTIDE SEQUENCE [LARGE SCALE GENOMIC DNA]</scope>
    <source>
        <strain evidence="4">Kraussei Becker Underwood</strain>
    </source>
</reference>
<gene>
    <name evidence="4" type="ORF">XBKB1_1370017</name>
</gene>
<keyword evidence="2" id="KW-0175">Coiled coil</keyword>
<proteinExistence type="predicted"/>
<evidence type="ECO:0000256" key="1">
    <source>
        <dbReference type="ARBA" id="ARBA00023239"/>
    </source>
</evidence>
<dbReference type="SUPFAM" id="SSF56529">
    <property type="entry name" value="FAH"/>
    <property type="match status" value="1"/>
</dbReference>
<dbReference type="InterPro" id="IPR050772">
    <property type="entry name" value="Hydratase-Decarb/MhpD_sf"/>
</dbReference>
<dbReference type="NCBIfam" id="TIGR02312">
    <property type="entry name" value="HpaH"/>
    <property type="match status" value="1"/>
</dbReference>
<dbReference type="PANTHER" id="PTHR30143">
    <property type="entry name" value="ACID HYDRATASE"/>
    <property type="match status" value="1"/>
</dbReference>
<evidence type="ECO:0000256" key="2">
    <source>
        <dbReference type="SAM" id="Coils"/>
    </source>
</evidence>
<dbReference type="EC" id="4.1.1.77" evidence="4"/>
<name>A0A077PPX7_XENBV</name>
<dbReference type="RefSeq" id="WP_038195101.1">
    <property type="nucleotide sequence ID" value="NZ_CAWLXS010000134.1"/>
</dbReference>
<dbReference type="FunFam" id="3.90.850.10:FF:000001">
    <property type="entry name" value="2-oxo-hepta-3-ene-1,7-dioic acid hydratase"/>
    <property type="match status" value="1"/>
</dbReference>
<evidence type="ECO:0000313" key="4">
    <source>
        <dbReference type="EMBL" id="CDH22831.1"/>
    </source>
</evidence>
<dbReference type="GO" id="GO:0047437">
    <property type="term" value="F:4-oxalocrotonate decarboxylase activity"/>
    <property type="evidence" value="ECO:0007669"/>
    <property type="project" value="UniProtKB-EC"/>
</dbReference>
<dbReference type="InterPro" id="IPR036663">
    <property type="entry name" value="Fumarylacetoacetase_C_sf"/>
</dbReference>
<evidence type="ECO:0000259" key="3">
    <source>
        <dbReference type="Pfam" id="PF01557"/>
    </source>
</evidence>
<dbReference type="GO" id="GO:0005737">
    <property type="term" value="C:cytoplasm"/>
    <property type="evidence" value="ECO:0007669"/>
    <property type="project" value="TreeGrafter"/>
</dbReference>
<evidence type="ECO:0000313" key="5">
    <source>
        <dbReference type="Proteomes" id="UP000028493"/>
    </source>
</evidence>
<dbReference type="GO" id="GO:0018817">
    <property type="term" value="F:2-oxo-hept-3-ene-1,7-dioate hydratase activity"/>
    <property type="evidence" value="ECO:0007669"/>
    <property type="project" value="InterPro"/>
</dbReference>
<dbReference type="GO" id="GO:0008684">
    <property type="term" value="F:2-oxopent-4-enoate hydratase activity"/>
    <property type="evidence" value="ECO:0007669"/>
    <property type="project" value="TreeGrafter"/>
</dbReference>
<protein>
    <submittedName>
        <fullName evidence="4">2-oxo-hepta-3-ene-1,7-dioic acid hydratase (OHED hydratase)</fullName>
        <ecNumber evidence="4">4.1.1.77</ecNumber>
    </submittedName>
</protein>
<dbReference type="EMBL" id="CBSZ010000043">
    <property type="protein sequence ID" value="CDH22831.1"/>
    <property type="molecule type" value="Genomic_DNA"/>
</dbReference>